<name>A0A0L0F0K4_9EUKA</name>
<keyword evidence="2" id="KW-1185">Reference proteome</keyword>
<dbReference type="GeneID" id="25918321"/>
<dbReference type="Proteomes" id="UP000054560">
    <property type="component" value="Unassembled WGS sequence"/>
</dbReference>
<dbReference type="EMBL" id="KQ253822">
    <property type="protein sequence ID" value="KNC69668.1"/>
    <property type="molecule type" value="Genomic_DNA"/>
</dbReference>
<evidence type="ECO:0000313" key="1">
    <source>
        <dbReference type="EMBL" id="KNC69668.1"/>
    </source>
</evidence>
<evidence type="ECO:0000313" key="2">
    <source>
        <dbReference type="Proteomes" id="UP000054560"/>
    </source>
</evidence>
<accession>A0A0L0F0K4</accession>
<dbReference type="AlphaFoldDB" id="A0A0L0F0K4"/>
<dbReference type="RefSeq" id="XP_014143570.1">
    <property type="nucleotide sequence ID" value="XM_014288095.1"/>
</dbReference>
<organism evidence="1 2">
    <name type="scientific">Sphaeroforma arctica JP610</name>
    <dbReference type="NCBI Taxonomy" id="667725"/>
    <lineage>
        <taxon>Eukaryota</taxon>
        <taxon>Ichthyosporea</taxon>
        <taxon>Ichthyophonida</taxon>
        <taxon>Sphaeroforma</taxon>
    </lineage>
</organism>
<protein>
    <submittedName>
        <fullName evidence="1">Uncharacterized protein</fullName>
    </submittedName>
</protein>
<sequence length="70" mass="7783">MNAEGHVCPQTFLFLEQYSARLSAVSQALQECLSACEHTQPNMLPEPVSVFAALAYALEDYLQAYSQFLP</sequence>
<reference evidence="1 2" key="1">
    <citation type="submission" date="2011-02" db="EMBL/GenBank/DDBJ databases">
        <title>The Genome Sequence of Sphaeroforma arctica JP610.</title>
        <authorList>
            <consortium name="The Broad Institute Genome Sequencing Platform"/>
            <person name="Russ C."/>
            <person name="Cuomo C."/>
            <person name="Young S.K."/>
            <person name="Zeng Q."/>
            <person name="Gargeya S."/>
            <person name="Alvarado L."/>
            <person name="Berlin A."/>
            <person name="Chapman S.B."/>
            <person name="Chen Z."/>
            <person name="Freedman E."/>
            <person name="Gellesch M."/>
            <person name="Goldberg J."/>
            <person name="Griggs A."/>
            <person name="Gujja S."/>
            <person name="Heilman E."/>
            <person name="Heiman D."/>
            <person name="Howarth C."/>
            <person name="Mehta T."/>
            <person name="Neiman D."/>
            <person name="Pearson M."/>
            <person name="Roberts A."/>
            <person name="Saif S."/>
            <person name="Shea T."/>
            <person name="Shenoy N."/>
            <person name="Sisk P."/>
            <person name="Stolte C."/>
            <person name="Sykes S."/>
            <person name="White J."/>
            <person name="Yandava C."/>
            <person name="Burger G."/>
            <person name="Gray M.W."/>
            <person name="Holland P.W.H."/>
            <person name="King N."/>
            <person name="Lang F.B.F."/>
            <person name="Roger A.J."/>
            <person name="Ruiz-Trillo I."/>
            <person name="Haas B."/>
            <person name="Nusbaum C."/>
            <person name="Birren B."/>
        </authorList>
    </citation>
    <scope>NUCLEOTIDE SEQUENCE [LARGE SCALE GENOMIC DNA]</scope>
    <source>
        <strain evidence="1 2">JP610</strain>
    </source>
</reference>
<feature type="non-terminal residue" evidence="1">
    <location>
        <position position="70"/>
    </location>
</feature>
<gene>
    <name evidence="1" type="ORF">SARC_17817</name>
</gene>
<proteinExistence type="predicted"/>